<proteinExistence type="predicted"/>
<evidence type="ECO:0000259" key="6">
    <source>
        <dbReference type="SMART" id="SM00232"/>
    </source>
</evidence>
<gene>
    <name evidence="7" type="ORF">UFOPK3564_01958</name>
</gene>
<dbReference type="SUPFAM" id="SSF102712">
    <property type="entry name" value="JAB1/MPN domain"/>
    <property type="match status" value="1"/>
</dbReference>
<dbReference type="InterPro" id="IPR028090">
    <property type="entry name" value="JAB_dom_prok"/>
</dbReference>
<keyword evidence="3" id="KW-0378">Hydrolase</keyword>
<protein>
    <submittedName>
        <fullName evidence="7">Unannotated protein</fullName>
    </submittedName>
</protein>
<evidence type="ECO:0000313" key="7">
    <source>
        <dbReference type="EMBL" id="CAB4923241.1"/>
    </source>
</evidence>
<dbReference type="InterPro" id="IPR051929">
    <property type="entry name" value="VirAsm_ModProt"/>
</dbReference>
<evidence type="ECO:0000256" key="5">
    <source>
        <dbReference type="ARBA" id="ARBA00023049"/>
    </source>
</evidence>
<sequence length="138" mass="15012">MRISRAHLDQVVAHALRDAPDECCGLLAVRDGDVVAVHELENVLQGPKVFGFELGGSSYPRAMMAIDDADAEAGVLYHSHTRSAPYPSQTDINFGRDRNRLPGVEWLIIGTKGTEPEARSFLIAEDGEVTEVPVTVLD</sequence>
<dbReference type="Gene3D" id="3.40.140.10">
    <property type="entry name" value="Cytidine Deaminase, domain 2"/>
    <property type="match status" value="1"/>
</dbReference>
<dbReference type="GO" id="GO:0008235">
    <property type="term" value="F:metalloexopeptidase activity"/>
    <property type="evidence" value="ECO:0007669"/>
    <property type="project" value="TreeGrafter"/>
</dbReference>
<dbReference type="SMART" id="SM00232">
    <property type="entry name" value="JAB_MPN"/>
    <property type="match status" value="1"/>
</dbReference>
<accession>A0A6J7HQB5</accession>
<evidence type="ECO:0000256" key="3">
    <source>
        <dbReference type="ARBA" id="ARBA00022801"/>
    </source>
</evidence>
<dbReference type="AlphaFoldDB" id="A0A6J7HQB5"/>
<dbReference type="GO" id="GO:0006508">
    <property type="term" value="P:proteolysis"/>
    <property type="evidence" value="ECO:0007669"/>
    <property type="project" value="UniProtKB-KW"/>
</dbReference>
<reference evidence="7" key="1">
    <citation type="submission" date="2020-05" db="EMBL/GenBank/DDBJ databases">
        <authorList>
            <person name="Chiriac C."/>
            <person name="Salcher M."/>
            <person name="Ghai R."/>
            <person name="Kavagutti S V."/>
        </authorList>
    </citation>
    <scope>NUCLEOTIDE SEQUENCE</scope>
</reference>
<dbReference type="Pfam" id="PF14464">
    <property type="entry name" value="Prok-JAB"/>
    <property type="match status" value="1"/>
</dbReference>
<keyword evidence="5" id="KW-0482">Metalloprotease</keyword>
<organism evidence="7">
    <name type="scientific">freshwater metagenome</name>
    <dbReference type="NCBI Taxonomy" id="449393"/>
    <lineage>
        <taxon>unclassified sequences</taxon>
        <taxon>metagenomes</taxon>
        <taxon>ecological metagenomes</taxon>
    </lineage>
</organism>
<dbReference type="InterPro" id="IPR000555">
    <property type="entry name" value="JAMM/MPN+_dom"/>
</dbReference>
<dbReference type="GO" id="GO:0008270">
    <property type="term" value="F:zinc ion binding"/>
    <property type="evidence" value="ECO:0007669"/>
    <property type="project" value="TreeGrafter"/>
</dbReference>
<name>A0A6J7HQB5_9ZZZZ</name>
<dbReference type="PANTHER" id="PTHR34858">
    <property type="entry name" value="CYSO-CYSTEINE PEPTIDASE"/>
    <property type="match status" value="1"/>
</dbReference>
<evidence type="ECO:0000256" key="1">
    <source>
        <dbReference type="ARBA" id="ARBA00022670"/>
    </source>
</evidence>
<feature type="domain" description="JAB1/MPN/MOV34 metalloenzyme" evidence="6">
    <location>
        <begin position="1"/>
        <end position="134"/>
    </location>
</feature>
<keyword evidence="4" id="KW-0862">Zinc</keyword>
<evidence type="ECO:0000256" key="2">
    <source>
        <dbReference type="ARBA" id="ARBA00022723"/>
    </source>
</evidence>
<keyword evidence="1" id="KW-0645">Protease</keyword>
<evidence type="ECO:0000256" key="4">
    <source>
        <dbReference type="ARBA" id="ARBA00022833"/>
    </source>
</evidence>
<dbReference type="CDD" id="cd08070">
    <property type="entry name" value="MPN_like"/>
    <property type="match status" value="1"/>
</dbReference>
<keyword evidence="2" id="KW-0479">Metal-binding</keyword>
<dbReference type="PANTHER" id="PTHR34858:SF1">
    <property type="entry name" value="CYSO-CYSTEINE PEPTIDASE"/>
    <property type="match status" value="1"/>
</dbReference>
<dbReference type="EMBL" id="CAFBMK010000117">
    <property type="protein sequence ID" value="CAB4923241.1"/>
    <property type="molecule type" value="Genomic_DNA"/>
</dbReference>